<comment type="caution">
    <text evidence="13">The sequence shown here is derived from an EMBL/GenBank/DDBJ whole genome shotgun (WGS) entry which is preliminary data.</text>
</comment>
<dbReference type="AlphaFoldDB" id="A0A3N0W3R1"/>
<evidence type="ECO:0000256" key="6">
    <source>
        <dbReference type="ARBA" id="ARBA00023102"/>
    </source>
</evidence>
<dbReference type="PANTHER" id="PTHR42701:SF1">
    <property type="entry name" value="IMIDAZOLE GLYCEROL PHOSPHATE SYNTHASE SUBUNIT HISH"/>
    <property type="match status" value="1"/>
</dbReference>
<keyword evidence="3 10" id="KW-0028">Amino-acid biosynthesis</keyword>
<dbReference type="PANTHER" id="PTHR42701">
    <property type="entry name" value="IMIDAZOLE GLYCEROL PHOSPHATE SYNTHASE SUBUNIT HISH"/>
    <property type="match status" value="1"/>
</dbReference>
<keyword evidence="10" id="KW-0963">Cytoplasm</keyword>
<evidence type="ECO:0000313" key="16">
    <source>
        <dbReference type="Proteomes" id="UP000295709"/>
    </source>
</evidence>
<feature type="active site" evidence="10 11">
    <location>
        <position position="175"/>
    </location>
</feature>
<evidence type="ECO:0000313" key="14">
    <source>
        <dbReference type="EMBL" id="TDX95380.1"/>
    </source>
</evidence>
<feature type="active site" evidence="10 11">
    <location>
        <position position="173"/>
    </location>
</feature>
<reference evidence="13 15" key="1">
    <citation type="submission" date="2018-11" db="EMBL/GenBank/DDBJ databases">
        <title>Proposal to divide the Flavobacteriaceae and reorganize its genera based on Amino Acid Identity values calculated from whole genome sequences.</title>
        <authorList>
            <person name="Nicholson A.C."/>
            <person name="Gulvik C.A."/>
            <person name="Whitney A.M."/>
            <person name="Humrighouse B.W."/>
            <person name="Bell M."/>
            <person name="Holmes B."/>
            <person name="Steigerwalt A."/>
            <person name="Villarma A."/>
            <person name="Sheth M."/>
            <person name="Batra D."/>
            <person name="Pryor J."/>
            <person name="Bernardet J.-F."/>
            <person name="Hugo C."/>
            <person name="Kampfer P."/>
            <person name="Newman J."/>
            <person name="Mcquiston J.R."/>
        </authorList>
    </citation>
    <scope>NUCLEOTIDE SEQUENCE [LARGE SCALE GENOMIC DNA]</scope>
    <source>
        <strain evidence="13 15">DSM 15235</strain>
    </source>
</reference>
<keyword evidence="5 10" id="KW-0315">Glutamine amidotransferase</keyword>
<evidence type="ECO:0000256" key="2">
    <source>
        <dbReference type="ARBA" id="ARBA00011152"/>
    </source>
</evidence>
<dbReference type="Proteomes" id="UP000269375">
    <property type="component" value="Unassembled WGS sequence"/>
</dbReference>
<evidence type="ECO:0000256" key="11">
    <source>
        <dbReference type="PIRSR" id="PIRSR000495-1"/>
    </source>
</evidence>
<dbReference type="InterPro" id="IPR010139">
    <property type="entry name" value="Imidazole-glycPsynth_HisH"/>
</dbReference>
<dbReference type="Gene3D" id="3.40.50.880">
    <property type="match status" value="1"/>
</dbReference>
<evidence type="ECO:0000313" key="15">
    <source>
        <dbReference type="Proteomes" id="UP000269375"/>
    </source>
</evidence>
<dbReference type="GO" id="GO:0004359">
    <property type="term" value="F:glutaminase activity"/>
    <property type="evidence" value="ECO:0007669"/>
    <property type="project" value="UniProtKB-EC"/>
</dbReference>
<organism evidence="13 15">
    <name type="scientific">Chryseobacterium daecheongense</name>
    <dbReference type="NCBI Taxonomy" id="192389"/>
    <lineage>
        <taxon>Bacteria</taxon>
        <taxon>Pseudomonadati</taxon>
        <taxon>Bacteroidota</taxon>
        <taxon>Flavobacteriia</taxon>
        <taxon>Flavobacteriales</taxon>
        <taxon>Weeksellaceae</taxon>
        <taxon>Chryseobacterium group</taxon>
        <taxon>Chryseobacterium</taxon>
    </lineage>
</organism>
<comment type="subunit">
    <text evidence="2 10">Heterodimer of HisH and HisF.</text>
</comment>
<evidence type="ECO:0000313" key="13">
    <source>
        <dbReference type="EMBL" id="ROH99703.1"/>
    </source>
</evidence>
<dbReference type="SUPFAM" id="SSF52317">
    <property type="entry name" value="Class I glutamine amidotransferase-like"/>
    <property type="match status" value="1"/>
</dbReference>
<comment type="pathway">
    <text evidence="1 10">Amino-acid biosynthesis; L-histidine biosynthesis; L-histidine from 5-phospho-alpha-D-ribose 1-diphosphate: step 5/9.</text>
</comment>
<keyword evidence="16" id="KW-1185">Reference proteome</keyword>
<evidence type="ECO:0000256" key="8">
    <source>
        <dbReference type="ARBA" id="ARBA00047838"/>
    </source>
</evidence>
<dbReference type="InterPro" id="IPR017926">
    <property type="entry name" value="GATASE"/>
</dbReference>
<evidence type="ECO:0000256" key="4">
    <source>
        <dbReference type="ARBA" id="ARBA00022801"/>
    </source>
</evidence>
<dbReference type="OrthoDB" id="9807137at2"/>
<dbReference type="RefSeq" id="WP_123261413.1">
    <property type="nucleotide sequence ID" value="NZ_RJTX01000001.1"/>
</dbReference>
<evidence type="ECO:0000259" key="12">
    <source>
        <dbReference type="Pfam" id="PF00117"/>
    </source>
</evidence>
<dbReference type="UniPathway" id="UPA00031">
    <property type="reaction ID" value="UER00010"/>
</dbReference>
<evidence type="ECO:0000256" key="10">
    <source>
        <dbReference type="HAMAP-Rule" id="MF_00278"/>
    </source>
</evidence>
<keyword evidence="4 10" id="KW-0378">Hydrolase</keyword>
<dbReference type="HAMAP" id="MF_00278">
    <property type="entry name" value="HisH"/>
    <property type="match status" value="1"/>
</dbReference>
<dbReference type="PIRSF" id="PIRSF000495">
    <property type="entry name" value="Amidotransf_hisH"/>
    <property type="match status" value="1"/>
</dbReference>
<comment type="function">
    <text evidence="10">IGPS catalyzes the conversion of PRFAR and glutamine to IGP, AICAR and glutamate. The HisH subunit catalyzes the hydrolysis of glutamine to glutamate and ammonia as part of the synthesis of IGP and AICAR. The resulting ammonia molecule is channeled to the active site of HisF.</text>
</comment>
<dbReference type="EC" id="4.3.2.10" evidence="10"/>
<dbReference type="EMBL" id="SOQW01000001">
    <property type="protein sequence ID" value="TDX95380.1"/>
    <property type="molecule type" value="Genomic_DNA"/>
</dbReference>
<gene>
    <name evidence="10 13" type="primary">hisH</name>
    <name evidence="14" type="ORF">BCF50_1157</name>
    <name evidence="13" type="ORF">EGI05_02085</name>
</gene>
<evidence type="ECO:0000256" key="9">
    <source>
        <dbReference type="ARBA" id="ARBA00049534"/>
    </source>
</evidence>
<dbReference type="GO" id="GO:0000105">
    <property type="term" value="P:L-histidine biosynthetic process"/>
    <property type="evidence" value="ECO:0007669"/>
    <property type="project" value="UniProtKB-UniRule"/>
</dbReference>
<dbReference type="GO" id="GO:0005737">
    <property type="term" value="C:cytoplasm"/>
    <property type="evidence" value="ECO:0007669"/>
    <property type="project" value="UniProtKB-SubCell"/>
</dbReference>
<reference evidence="14 16" key="2">
    <citation type="submission" date="2019-03" db="EMBL/GenBank/DDBJ databases">
        <title>Genomic Encyclopedia of Archaeal and Bacterial Type Strains, Phase II (KMG-II): from individual species to whole genera.</title>
        <authorList>
            <person name="Goeker M."/>
        </authorList>
    </citation>
    <scope>NUCLEOTIDE SEQUENCE [LARGE SCALE GENOMIC DNA]</scope>
    <source>
        <strain evidence="14 16">DSM 15235</strain>
    </source>
</reference>
<keyword evidence="7 10" id="KW-0456">Lyase</keyword>
<dbReference type="EC" id="3.5.1.2" evidence="10"/>
<feature type="domain" description="Glutamine amidotransferase" evidence="12">
    <location>
        <begin position="21"/>
        <end position="189"/>
    </location>
</feature>
<feature type="active site" description="Nucleophile" evidence="10 11">
    <location>
        <position position="76"/>
    </location>
</feature>
<comment type="subcellular location">
    <subcellularLocation>
        <location evidence="10">Cytoplasm</location>
    </subcellularLocation>
</comment>
<accession>A0A3N0W3R1</accession>
<protein>
    <recommendedName>
        <fullName evidence="10">Imidazole glycerol phosphate synthase subunit HisH</fullName>
        <ecNumber evidence="10">4.3.2.10</ecNumber>
    </recommendedName>
    <alternativeName>
        <fullName evidence="10">IGP synthase glutaminase subunit</fullName>
        <ecNumber evidence="10">3.5.1.2</ecNumber>
    </alternativeName>
    <alternativeName>
        <fullName evidence="10">IGP synthase subunit HisH</fullName>
    </alternativeName>
    <alternativeName>
        <fullName evidence="10">ImGP synthase subunit HisH</fullName>
        <shortName evidence="10">IGPS subunit HisH</shortName>
    </alternativeName>
</protein>
<dbReference type="GO" id="GO:0016829">
    <property type="term" value="F:lyase activity"/>
    <property type="evidence" value="ECO:0007669"/>
    <property type="project" value="UniProtKB-KW"/>
</dbReference>
<comment type="catalytic activity">
    <reaction evidence="8 10">
        <text>5-[(5-phospho-1-deoxy-D-ribulos-1-ylimino)methylamino]-1-(5-phospho-beta-D-ribosyl)imidazole-4-carboxamide + L-glutamine = D-erythro-1-(imidazol-4-yl)glycerol 3-phosphate + 5-amino-1-(5-phospho-beta-D-ribosyl)imidazole-4-carboxamide + L-glutamate + H(+)</text>
        <dbReference type="Rhea" id="RHEA:24793"/>
        <dbReference type="ChEBI" id="CHEBI:15378"/>
        <dbReference type="ChEBI" id="CHEBI:29985"/>
        <dbReference type="ChEBI" id="CHEBI:58278"/>
        <dbReference type="ChEBI" id="CHEBI:58359"/>
        <dbReference type="ChEBI" id="CHEBI:58475"/>
        <dbReference type="ChEBI" id="CHEBI:58525"/>
        <dbReference type="EC" id="4.3.2.10"/>
    </reaction>
</comment>
<proteinExistence type="inferred from homology"/>
<dbReference type="PROSITE" id="PS51273">
    <property type="entry name" value="GATASE_TYPE_1"/>
    <property type="match status" value="1"/>
</dbReference>
<evidence type="ECO:0000256" key="5">
    <source>
        <dbReference type="ARBA" id="ARBA00022962"/>
    </source>
</evidence>
<dbReference type="InterPro" id="IPR029062">
    <property type="entry name" value="Class_I_gatase-like"/>
</dbReference>
<evidence type="ECO:0000256" key="1">
    <source>
        <dbReference type="ARBA" id="ARBA00005091"/>
    </source>
</evidence>
<comment type="catalytic activity">
    <reaction evidence="9 10">
        <text>L-glutamine + H2O = L-glutamate + NH4(+)</text>
        <dbReference type="Rhea" id="RHEA:15889"/>
        <dbReference type="ChEBI" id="CHEBI:15377"/>
        <dbReference type="ChEBI" id="CHEBI:28938"/>
        <dbReference type="ChEBI" id="CHEBI:29985"/>
        <dbReference type="ChEBI" id="CHEBI:58359"/>
        <dbReference type="EC" id="3.5.1.2"/>
    </reaction>
</comment>
<evidence type="ECO:0000256" key="3">
    <source>
        <dbReference type="ARBA" id="ARBA00022605"/>
    </source>
</evidence>
<dbReference type="Proteomes" id="UP000295709">
    <property type="component" value="Unassembled WGS sequence"/>
</dbReference>
<dbReference type="Pfam" id="PF00117">
    <property type="entry name" value="GATase"/>
    <property type="match status" value="1"/>
</dbReference>
<sequence length="191" mass="21116">MIAIIKYNGGNVNSVQNALSRLNADSLITDDPEVIRNADKVIFPGVGEASSTMASLTEKGLDQIIPTLTQPFLGICLGMQLMCKNTEEGNTDGLGIFDINVKKFPAGNIVPHMGWNTISGLRSDLLSELNENDFYFVHSYYCELSEYTTSVCDYILSFSASLQKENFYGVQFHPEKSGKVGNEILRNFLKL</sequence>
<dbReference type="EMBL" id="RJTX01000001">
    <property type="protein sequence ID" value="ROH99703.1"/>
    <property type="molecule type" value="Genomic_DNA"/>
</dbReference>
<name>A0A3N0W3R1_9FLAO</name>
<dbReference type="NCBIfam" id="TIGR01855">
    <property type="entry name" value="IMP_synth_hisH"/>
    <property type="match status" value="1"/>
</dbReference>
<dbReference type="CDD" id="cd01748">
    <property type="entry name" value="GATase1_IGP_Synthase"/>
    <property type="match status" value="1"/>
</dbReference>
<keyword evidence="6 10" id="KW-0368">Histidine biosynthesis</keyword>
<evidence type="ECO:0000256" key="7">
    <source>
        <dbReference type="ARBA" id="ARBA00023239"/>
    </source>
</evidence>
<dbReference type="GO" id="GO:0000107">
    <property type="term" value="F:imidazoleglycerol-phosphate synthase activity"/>
    <property type="evidence" value="ECO:0007669"/>
    <property type="project" value="UniProtKB-UniRule"/>
</dbReference>